<dbReference type="PROSITE" id="PS51318">
    <property type="entry name" value="TAT"/>
    <property type="match status" value="1"/>
</dbReference>
<dbReference type="Pfam" id="PF13618">
    <property type="entry name" value="Gluconate_2-dh3"/>
    <property type="match status" value="1"/>
</dbReference>
<organism evidence="1 2">
    <name type="scientific">Luteolibacter arcticus</name>
    <dbReference type="NCBI Taxonomy" id="1581411"/>
    <lineage>
        <taxon>Bacteria</taxon>
        <taxon>Pseudomonadati</taxon>
        <taxon>Verrucomicrobiota</taxon>
        <taxon>Verrucomicrobiia</taxon>
        <taxon>Verrucomicrobiales</taxon>
        <taxon>Verrucomicrobiaceae</taxon>
        <taxon>Luteolibacter</taxon>
    </lineage>
</organism>
<reference evidence="1 2" key="1">
    <citation type="submission" date="2022-10" db="EMBL/GenBank/DDBJ databases">
        <title>Luteolibacter arcticus strain CCTCC AB 2014275, whole genome shotgun sequencing project.</title>
        <authorList>
            <person name="Zhao G."/>
            <person name="Shen L."/>
        </authorList>
    </citation>
    <scope>NUCLEOTIDE SEQUENCE [LARGE SCALE GENOMIC DNA]</scope>
    <source>
        <strain evidence="1 2">CCTCC AB 2014275</strain>
    </source>
</reference>
<evidence type="ECO:0000313" key="2">
    <source>
        <dbReference type="Proteomes" id="UP001320876"/>
    </source>
</evidence>
<evidence type="ECO:0000313" key="1">
    <source>
        <dbReference type="EMBL" id="MCW1923015.1"/>
    </source>
</evidence>
<proteinExistence type="predicted"/>
<accession>A0ABT3GHP0</accession>
<dbReference type="InterPro" id="IPR006311">
    <property type="entry name" value="TAT_signal"/>
</dbReference>
<gene>
    <name evidence="1" type="ORF">OKA05_10665</name>
</gene>
<protein>
    <submittedName>
        <fullName evidence="1">Gluconate 2-dehydrogenase subunit 3 family protein</fullName>
    </submittedName>
</protein>
<keyword evidence="2" id="KW-1185">Reference proteome</keyword>
<dbReference type="EMBL" id="JAPDDT010000003">
    <property type="protein sequence ID" value="MCW1923015.1"/>
    <property type="molecule type" value="Genomic_DNA"/>
</dbReference>
<dbReference type="Proteomes" id="UP001320876">
    <property type="component" value="Unassembled WGS sequence"/>
</dbReference>
<dbReference type="InterPro" id="IPR027056">
    <property type="entry name" value="Gluconate_2DH_su3"/>
</dbReference>
<sequence>MNPSPLSRRDIFKLVAAASAAGALAPAGAEPPKPLTRHFKNTLSDPDYAHPSIPWDKPLEKSELATLAVLVDLILPADETSPAASSIGVHDFLNEWVGAPYTENRVDYEIIRGGVAWINTQAWKLHGKAFTEATATQQTAILDSICDATKAPPELASGVRFFQKLRTLTLGGYYTHPATWKSLGYVGNTPIAGPYPGVPEEIIKLLGLEGL</sequence>
<comment type="caution">
    <text evidence="1">The sequence shown here is derived from an EMBL/GenBank/DDBJ whole genome shotgun (WGS) entry which is preliminary data.</text>
</comment>
<name>A0ABT3GHP0_9BACT</name>
<dbReference type="RefSeq" id="WP_264487120.1">
    <property type="nucleotide sequence ID" value="NZ_JAPDDT010000003.1"/>
</dbReference>